<evidence type="ECO:0008006" key="9">
    <source>
        <dbReference type="Google" id="ProtNLM"/>
    </source>
</evidence>
<dbReference type="Gene3D" id="2.10.90.10">
    <property type="entry name" value="Cystine-knot cytokines"/>
    <property type="match status" value="1"/>
</dbReference>
<dbReference type="GO" id="GO:0005125">
    <property type="term" value="F:cytokine activity"/>
    <property type="evidence" value="ECO:0007669"/>
    <property type="project" value="UniProtKB-KW"/>
</dbReference>
<dbReference type="GO" id="GO:0005615">
    <property type="term" value="C:extracellular space"/>
    <property type="evidence" value="ECO:0007669"/>
    <property type="project" value="UniProtKB-KW"/>
</dbReference>
<dbReference type="Pfam" id="PF06083">
    <property type="entry name" value="IL17"/>
    <property type="match status" value="1"/>
</dbReference>
<keyword evidence="8" id="KW-1185">Reference proteome</keyword>
<evidence type="ECO:0000256" key="6">
    <source>
        <dbReference type="SAM" id="SignalP"/>
    </source>
</evidence>
<evidence type="ECO:0000256" key="5">
    <source>
        <dbReference type="ARBA" id="ARBA00022729"/>
    </source>
</evidence>
<keyword evidence="4" id="KW-0964">Secreted</keyword>
<dbReference type="Proteomes" id="UP000694392">
    <property type="component" value="Unplaced"/>
</dbReference>
<dbReference type="AlphaFoldDB" id="A0A8D0L4N5"/>
<dbReference type="OMA" id="VEAKCRH"/>
<keyword evidence="5 6" id="KW-0732">Signal</keyword>
<evidence type="ECO:0000256" key="1">
    <source>
        <dbReference type="ARBA" id="ARBA00004613"/>
    </source>
</evidence>
<proteinExistence type="inferred from homology"/>
<evidence type="ECO:0000256" key="4">
    <source>
        <dbReference type="ARBA" id="ARBA00022525"/>
    </source>
</evidence>
<evidence type="ECO:0000256" key="2">
    <source>
        <dbReference type="ARBA" id="ARBA00007236"/>
    </source>
</evidence>
<dbReference type="GeneTree" id="ENSGT00940000156618"/>
<organism evidence="7 8">
    <name type="scientific">Sphenodon punctatus</name>
    <name type="common">Tuatara</name>
    <name type="synonym">Hatteria punctata</name>
    <dbReference type="NCBI Taxonomy" id="8508"/>
    <lineage>
        <taxon>Eukaryota</taxon>
        <taxon>Metazoa</taxon>
        <taxon>Chordata</taxon>
        <taxon>Craniata</taxon>
        <taxon>Vertebrata</taxon>
        <taxon>Euteleostomi</taxon>
        <taxon>Lepidosauria</taxon>
        <taxon>Sphenodontia</taxon>
        <taxon>Sphenodontidae</taxon>
        <taxon>Sphenodon</taxon>
    </lineage>
</organism>
<accession>A0A8D0L4N5</accession>
<comment type="subcellular location">
    <subcellularLocation>
        <location evidence="1">Secreted</location>
    </subcellularLocation>
</comment>
<dbReference type="GO" id="GO:0006954">
    <property type="term" value="P:inflammatory response"/>
    <property type="evidence" value="ECO:0007669"/>
    <property type="project" value="InterPro"/>
</dbReference>
<sequence length="162" mass="18371">MPFCACFRSLLLFLILGSIHGKAVRPGFNTGEGSEEKANIGCLFQKNSTFPLSVKVDISIIGANHAFKVVHDVSNRSTSPWDYRYYEDPNRFPQVIAEAKCRHYSCVASTGQEDYNLNSVPIRQEILVLRREQKGCQQTYRLEKKLVTVGCTCAMPIIRYLF</sequence>
<keyword evidence="3" id="KW-0202">Cytokine</keyword>
<comment type="similarity">
    <text evidence="2">Belongs to the IL-17 family.</text>
</comment>
<evidence type="ECO:0000256" key="3">
    <source>
        <dbReference type="ARBA" id="ARBA00022514"/>
    </source>
</evidence>
<feature type="signal peptide" evidence="6">
    <location>
        <begin position="1"/>
        <end position="21"/>
    </location>
</feature>
<name>A0A8D0L4N5_SPHPU</name>
<feature type="chain" id="PRO_5034799242" description="Interleukin-17F" evidence="6">
    <location>
        <begin position="22"/>
        <end position="162"/>
    </location>
</feature>
<reference evidence="7" key="1">
    <citation type="submission" date="2025-08" db="UniProtKB">
        <authorList>
            <consortium name="Ensembl"/>
        </authorList>
    </citation>
    <scope>IDENTIFICATION</scope>
</reference>
<protein>
    <recommendedName>
        <fullName evidence="9">Interleukin-17F</fullName>
    </recommendedName>
</protein>
<dbReference type="Ensembl" id="ENSSPUT00000008987.1">
    <property type="protein sequence ID" value="ENSSPUP00000008426.1"/>
    <property type="gene ID" value="ENSSPUG00000006537.1"/>
</dbReference>
<reference evidence="7" key="2">
    <citation type="submission" date="2025-09" db="UniProtKB">
        <authorList>
            <consortium name="Ensembl"/>
        </authorList>
    </citation>
    <scope>IDENTIFICATION</scope>
</reference>
<evidence type="ECO:0000313" key="8">
    <source>
        <dbReference type="Proteomes" id="UP000694392"/>
    </source>
</evidence>
<dbReference type="SUPFAM" id="SSF57501">
    <property type="entry name" value="Cystine-knot cytokines"/>
    <property type="match status" value="1"/>
</dbReference>
<evidence type="ECO:0000313" key="7">
    <source>
        <dbReference type="Ensembl" id="ENSSPUP00000008426.1"/>
    </source>
</evidence>
<dbReference type="InterPro" id="IPR020440">
    <property type="entry name" value="IL-17_chr"/>
</dbReference>
<dbReference type="PRINTS" id="PR01932">
    <property type="entry name" value="INTRLEUKIN17"/>
</dbReference>
<dbReference type="InterPro" id="IPR029034">
    <property type="entry name" value="Cystine-knot_cytokine"/>
</dbReference>
<dbReference type="InterPro" id="IPR010345">
    <property type="entry name" value="IL-17_fam"/>
</dbReference>